<feature type="domain" description="Clathrin/coatomer adaptor adaptin-like N-terminal" evidence="9">
    <location>
        <begin position="36"/>
        <end position="498"/>
    </location>
</feature>
<dbReference type="AlphaFoldDB" id="A0A484LRX6"/>
<dbReference type="Gene3D" id="1.25.10.10">
    <property type="entry name" value="Leucine-rich Repeat Variant"/>
    <property type="match status" value="1"/>
</dbReference>
<dbReference type="GO" id="GO:0005794">
    <property type="term" value="C:Golgi apparatus"/>
    <property type="evidence" value="ECO:0007669"/>
    <property type="project" value="UniProtKB-SubCell"/>
</dbReference>
<dbReference type="SUPFAM" id="SSF48371">
    <property type="entry name" value="ARM repeat"/>
    <property type="match status" value="1"/>
</dbReference>
<name>A0A484LRX6_9ASTE</name>
<comment type="similarity">
    <text evidence="2 7">Belongs to the adaptor complexes large subunit family.</text>
</comment>
<sequence>MAMAGPSLMDSLFQRSLADLIKGIRLFSGGEGELGFITKSVDEIRREIKSTDLQTKATALQKLTYLHSLHGVNMSWAAFHAIELSAQSFFYKRIAYLAATLSFDPSTTDVILLLTHQLRKDLSSSNHHEVSLALHALSSISTLDLARDLTPEVFSLLSSNNYIIKKKAIATVLRIFDLYPDSVRVYFKRLVDNMECSEPGVVSAIVGVLCELATKDHRLYLPLAPEFYKILVDPINNWLLIKVLKIFAKLAPLEPRLAKRLVDPICGHLRRTKAKSLVFECIRTIMSSLNEFECAVNLSIEKLADFMTDDDPNLKYLGLQALATLVPQHLWAVSENKEFVIKSLNDIDVNIKLEALRLVMTMVSQDNVVEICRVLINYALKSDPEFCNEILGSILSMCSRNIYEIILDFDWYVSLLGEMARLPHCHKGGEIENQLVDISMRVRDSRPQLVRVGRDLLIDPALLGNHFVHHILSAAAWVSGEYIQFSKNPHELLEALLQPRTSLLAPSIRAVYIQSILKVLSFCTGRYLCSDQTSTAGVTHSTLNKAEYCDLRISASPTGSETDDGINPGTSHQPAGDMFMVNSIGHEQMTFTEILKAGSFAEKSIINLLNLVEEGLCPLVGSHEVDIQESARNVIGLIELLQEEYPAFLSRKECDDEIGEMKACEIIKLMSGAFLEELVPVSVVSQERVPLPDALVLNENLKDLDTICGGDVMLPMSGPFSLGRPNLVEKNESQVLDCQDDEEYEPTNQLKSLLAEHRKRHGLYYLTSQTTPGDNYPPANDPTMGVTGKTVELIKLTEQSFLPNRKANKAKSRPVVVRLDDVDGILVPSKKHESKEDLLLGAVQEVLKENDDFKASTSRSKPAKLSSNKRKDKNRSSRDKASELVDSSANIKTKENLDLGKSKRCLGHRQEGKNKNPVKAKSRHTTNMATSVEAQSSVITDHLL</sequence>
<keyword evidence="4" id="KW-0677">Repeat</keyword>
<dbReference type="PIRSF" id="PIRSF037092">
    <property type="entry name" value="AP3_complex_delta"/>
    <property type="match status" value="1"/>
</dbReference>
<evidence type="ECO:0000256" key="5">
    <source>
        <dbReference type="ARBA" id="ARBA00022927"/>
    </source>
</evidence>
<keyword evidence="6" id="KW-0472">Membrane</keyword>
<dbReference type="GO" id="GO:0010008">
    <property type="term" value="C:endosome membrane"/>
    <property type="evidence" value="ECO:0007669"/>
    <property type="project" value="TreeGrafter"/>
</dbReference>
<dbReference type="Pfam" id="PF01602">
    <property type="entry name" value="Adaptin_N"/>
    <property type="match status" value="1"/>
</dbReference>
<keyword evidence="7" id="KW-0333">Golgi apparatus</keyword>
<comment type="function">
    <text evidence="7">Part of the AP-3 complex, an adaptor-related complex which seems to be clathrin-associated. The complex is associated with the Golgi region as well as more peripheral structures. It facilitates the budding of vesicles from the Golgi membrane and may be directly involved in trafficking to the vacuole. It also function in maintaining the identity of lytic vacuoles and in regulating the transition between storage and lytic vacuoles.</text>
</comment>
<feature type="compositionally biased region" description="Basic and acidic residues" evidence="8">
    <location>
        <begin position="892"/>
        <end position="901"/>
    </location>
</feature>
<accession>A0A484LRX6</accession>
<evidence type="ECO:0000256" key="6">
    <source>
        <dbReference type="ARBA" id="ARBA00023136"/>
    </source>
</evidence>
<feature type="compositionally biased region" description="Polar residues" evidence="8">
    <location>
        <begin position="925"/>
        <end position="944"/>
    </location>
</feature>
<dbReference type="PANTHER" id="PTHR22781">
    <property type="entry name" value="DELTA ADAPTIN-RELATED"/>
    <property type="match status" value="1"/>
</dbReference>
<dbReference type="GO" id="GO:0030123">
    <property type="term" value="C:AP-3 adaptor complex"/>
    <property type="evidence" value="ECO:0007669"/>
    <property type="project" value="InterPro"/>
</dbReference>
<reference evidence="10 11" key="1">
    <citation type="submission" date="2018-04" db="EMBL/GenBank/DDBJ databases">
        <authorList>
            <person name="Vogel A."/>
        </authorList>
    </citation>
    <scope>NUCLEOTIDE SEQUENCE [LARGE SCALE GENOMIC DNA]</scope>
</reference>
<gene>
    <name evidence="10" type="ORF">CCAM_LOCUS21086</name>
</gene>
<evidence type="ECO:0000256" key="2">
    <source>
        <dbReference type="ARBA" id="ARBA00006613"/>
    </source>
</evidence>
<dbReference type="InterPro" id="IPR011989">
    <property type="entry name" value="ARM-like"/>
</dbReference>
<dbReference type="EMBL" id="OOIL02001913">
    <property type="protein sequence ID" value="VFQ79310.1"/>
    <property type="molecule type" value="Genomic_DNA"/>
</dbReference>
<evidence type="ECO:0000256" key="8">
    <source>
        <dbReference type="SAM" id="MobiDB-lite"/>
    </source>
</evidence>
<dbReference type="Proteomes" id="UP000595140">
    <property type="component" value="Unassembled WGS sequence"/>
</dbReference>
<evidence type="ECO:0000313" key="11">
    <source>
        <dbReference type="Proteomes" id="UP000595140"/>
    </source>
</evidence>
<keyword evidence="5 7" id="KW-0653">Protein transport</keyword>
<feature type="region of interest" description="Disordered" evidence="8">
    <location>
        <begin position="852"/>
        <end position="944"/>
    </location>
</feature>
<dbReference type="OrthoDB" id="10264595at2759"/>
<dbReference type="InterPro" id="IPR016024">
    <property type="entry name" value="ARM-type_fold"/>
</dbReference>
<evidence type="ECO:0000256" key="1">
    <source>
        <dbReference type="ARBA" id="ARBA00004308"/>
    </source>
</evidence>
<feature type="compositionally biased region" description="Basic and acidic residues" evidence="8">
    <location>
        <begin position="874"/>
        <end position="883"/>
    </location>
</feature>
<comment type="subcellular location">
    <subcellularLocation>
        <location evidence="1">Endomembrane system</location>
    </subcellularLocation>
    <subcellularLocation>
        <location evidence="7">Golgi apparatus</location>
    </subcellularLocation>
</comment>
<dbReference type="InterPro" id="IPR002553">
    <property type="entry name" value="Clathrin/coatomer_adapt-like_N"/>
</dbReference>
<dbReference type="InterPro" id="IPR017105">
    <property type="entry name" value="AP3_complex_dsu"/>
</dbReference>
<evidence type="ECO:0000259" key="9">
    <source>
        <dbReference type="Pfam" id="PF01602"/>
    </source>
</evidence>
<comment type="subunit">
    <text evidence="7">Adaptor protein complex 3 (AP-3) is a heterotetramer.</text>
</comment>
<keyword evidence="3 7" id="KW-0813">Transport</keyword>
<dbReference type="GO" id="GO:0006623">
    <property type="term" value="P:protein targeting to vacuole"/>
    <property type="evidence" value="ECO:0007669"/>
    <property type="project" value="TreeGrafter"/>
</dbReference>
<dbReference type="PANTHER" id="PTHR22781:SF12">
    <property type="entry name" value="AP-3 COMPLEX SUBUNIT DELTA-1"/>
    <property type="match status" value="1"/>
</dbReference>
<evidence type="ECO:0000256" key="4">
    <source>
        <dbReference type="ARBA" id="ARBA00022737"/>
    </source>
</evidence>
<protein>
    <recommendedName>
        <fullName evidence="7">AP-3 complex subunit delta</fullName>
    </recommendedName>
</protein>
<evidence type="ECO:0000256" key="7">
    <source>
        <dbReference type="PIRNR" id="PIRNR037092"/>
    </source>
</evidence>
<evidence type="ECO:0000313" key="10">
    <source>
        <dbReference type="EMBL" id="VFQ79310.1"/>
    </source>
</evidence>
<organism evidence="10 11">
    <name type="scientific">Cuscuta campestris</name>
    <dbReference type="NCBI Taxonomy" id="132261"/>
    <lineage>
        <taxon>Eukaryota</taxon>
        <taxon>Viridiplantae</taxon>
        <taxon>Streptophyta</taxon>
        <taxon>Embryophyta</taxon>
        <taxon>Tracheophyta</taxon>
        <taxon>Spermatophyta</taxon>
        <taxon>Magnoliopsida</taxon>
        <taxon>eudicotyledons</taxon>
        <taxon>Gunneridae</taxon>
        <taxon>Pentapetalae</taxon>
        <taxon>asterids</taxon>
        <taxon>lamiids</taxon>
        <taxon>Solanales</taxon>
        <taxon>Convolvulaceae</taxon>
        <taxon>Cuscuteae</taxon>
        <taxon>Cuscuta</taxon>
        <taxon>Cuscuta subgen. Grammica</taxon>
        <taxon>Cuscuta sect. Cleistogrammica</taxon>
    </lineage>
</organism>
<evidence type="ECO:0000256" key="3">
    <source>
        <dbReference type="ARBA" id="ARBA00022448"/>
    </source>
</evidence>
<proteinExistence type="inferred from homology"/>
<keyword evidence="11" id="KW-1185">Reference proteome</keyword>
<dbReference type="GO" id="GO:0006896">
    <property type="term" value="P:Golgi to vacuole transport"/>
    <property type="evidence" value="ECO:0007669"/>
    <property type="project" value="TreeGrafter"/>
</dbReference>